<evidence type="ECO:0000313" key="2">
    <source>
        <dbReference type="Proteomes" id="UP001472677"/>
    </source>
</evidence>
<comment type="caution">
    <text evidence="1">The sequence shown here is derived from an EMBL/GenBank/DDBJ whole genome shotgun (WGS) entry which is preliminary data.</text>
</comment>
<gene>
    <name evidence="1" type="ORF">V6N12_007865</name>
</gene>
<proteinExistence type="predicted"/>
<protein>
    <submittedName>
        <fullName evidence="1">Uncharacterized protein</fullName>
    </submittedName>
</protein>
<dbReference type="EMBL" id="JBBPBM010000009">
    <property type="protein sequence ID" value="KAK8569335.1"/>
    <property type="molecule type" value="Genomic_DNA"/>
</dbReference>
<dbReference type="Proteomes" id="UP001472677">
    <property type="component" value="Unassembled WGS sequence"/>
</dbReference>
<keyword evidence="2" id="KW-1185">Reference proteome</keyword>
<name>A0ABR2F327_9ROSI</name>
<evidence type="ECO:0000313" key="1">
    <source>
        <dbReference type="EMBL" id="KAK8569335.1"/>
    </source>
</evidence>
<sequence>MGSRFEILEDETDAMGEGADVVGTAAFLTANPSAGGVAMEDSGYENWRLGASARSPRKRDTVVEGRLMDSYKESVLHGRGLTSEGGVGAIKERIMR</sequence>
<reference evidence="1 2" key="1">
    <citation type="journal article" date="2024" name="G3 (Bethesda)">
        <title>Genome assembly of Hibiscus sabdariffa L. provides insights into metabolisms of medicinal natural products.</title>
        <authorList>
            <person name="Kim T."/>
        </authorList>
    </citation>
    <scope>NUCLEOTIDE SEQUENCE [LARGE SCALE GENOMIC DNA]</scope>
    <source>
        <strain evidence="1">TK-2024</strain>
        <tissue evidence="1">Old leaves</tissue>
    </source>
</reference>
<accession>A0ABR2F327</accession>
<organism evidence="1 2">
    <name type="scientific">Hibiscus sabdariffa</name>
    <name type="common">roselle</name>
    <dbReference type="NCBI Taxonomy" id="183260"/>
    <lineage>
        <taxon>Eukaryota</taxon>
        <taxon>Viridiplantae</taxon>
        <taxon>Streptophyta</taxon>
        <taxon>Embryophyta</taxon>
        <taxon>Tracheophyta</taxon>
        <taxon>Spermatophyta</taxon>
        <taxon>Magnoliopsida</taxon>
        <taxon>eudicotyledons</taxon>
        <taxon>Gunneridae</taxon>
        <taxon>Pentapetalae</taxon>
        <taxon>rosids</taxon>
        <taxon>malvids</taxon>
        <taxon>Malvales</taxon>
        <taxon>Malvaceae</taxon>
        <taxon>Malvoideae</taxon>
        <taxon>Hibiscus</taxon>
    </lineage>
</organism>